<dbReference type="Proteomes" id="UP001623349">
    <property type="component" value="Unassembled WGS sequence"/>
</dbReference>
<dbReference type="InterPro" id="IPR017998">
    <property type="entry name" value="Chaperone_TCP-1"/>
</dbReference>
<evidence type="ECO:0000256" key="3">
    <source>
        <dbReference type="ARBA" id="ARBA00022840"/>
    </source>
</evidence>
<comment type="caution">
    <text evidence="6">The sequence shown here is derived from an EMBL/GenBank/DDBJ whole genome shotgun (WGS) entry which is preliminary data.</text>
</comment>
<dbReference type="SUPFAM" id="SSF52029">
    <property type="entry name" value="GroEL apical domain-like"/>
    <property type="match status" value="1"/>
</dbReference>
<name>A0ABQ0FBE4_APOSI</name>
<evidence type="ECO:0000256" key="1">
    <source>
        <dbReference type="ARBA" id="ARBA00008020"/>
    </source>
</evidence>
<dbReference type="SUPFAM" id="SSF48592">
    <property type="entry name" value="GroEL equatorial domain-like"/>
    <property type="match status" value="1"/>
</dbReference>
<dbReference type="Pfam" id="PF00118">
    <property type="entry name" value="Cpn60_TCP1"/>
    <property type="match status" value="3"/>
</dbReference>
<proteinExistence type="inferred from homology"/>
<reference evidence="6 7" key="1">
    <citation type="submission" date="2024-08" db="EMBL/GenBank/DDBJ databases">
        <title>The draft genome of Apodemus speciosus.</title>
        <authorList>
            <person name="Nabeshima K."/>
            <person name="Suzuki S."/>
            <person name="Onuma M."/>
        </authorList>
    </citation>
    <scope>NUCLEOTIDE SEQUENCE [LARGE SCALE GENOMIC DNA]</scope>
    <source>
        <strain evidence="6">IB14-021</strain>
    </source>
</reference>
<dbReference type="Gene3D" id="3.50.7.10">
    <property type="entry name" value="GroEL"/>
    <property type="match status" value="1"/>
</dbReference>
<sequence length="668" mass="73952">MLVSGAGDIKLTKDGNVLLHEMQIQHPTASIIAKVAAAQDHVTGDGTTSNVLIIGELLKQADLYISEGLLLSSSSDAGATGLHPRIIAEGFDVAKTKALEVLDEIKVQKEMKRDILLDVARTSLRTKVHTELADILTEAVVDSVLAIRRPGIPIDLFMVEIVEMRHKSETDTQEAGVVRLEPTVILFRQSCESWGVDLARENLFVVFYVLDKKACWSCELDLMEAFLKGGSFLFDNSSLCQVDTKPASTDRVSLLNEALRLVRGLVLDHGARHPRMRKQVQDAYILICNVSLEYEKTEVSSGFFYKTVEEKEKLVKAERKFIEDRVQKIIDLKQKVCAESNKGFVVINQKGIDPVSLEMLAKHNIVALRRAKRRNLERPAEGAVSSGRWESPDRTASALGEQLTLACGGVAVNSFEDLSEECLGHAGLVFEYALGEEKFTFIEDCVNPLSVTLLVKGPNKHTLIQIKDALRDGLRAVKNAIEDGGYISFSSTPLCNFMLCFHKEWARSSERLPSTEEGRCRNSRRGLDGETMEEPVLLLDLLPGLCPNKTKQQQQQQQHNPPNHIRLHLMPSGCVVPGAGAAEVAIAEALVNYKHRVQGRARLGIQAFADALLIIPKVLAQNSGYDLQETLIKIQTKHAESKELVGIDLNTAGSRWQQQKREFGIITV</sequence>
<dbReference type="PRINTS" id="PR00304">
    <property type="entry name" value="TCOMPLEXTCP1"/>
</dbReference>
<evidence type="ECO:0000256" key="5">
    <source>
        <dbReference type="RuleBase" id="RU004187"/>
    </source>
</evidence>
<dbReference type="InterPro" id="IPR027409">
    <property type="entry name" value="GroEL-like_apical_dom_sf"/>
</dbReference>
<dbReference type="InterPro" id="IPR027410">
    <property type="entry name" value="TCP-1-like_intermed_sf"/>
</dbReference>
<dbReference type="InterPro" id="IPR002194">
    <property type="entry name" value="Chaperonin_TCP-1_CS"/>
</dbReference>
<evidence type="ECO:0000256" key="4">
    <source>
        <dbReference type="ARBA" id="ARBA00023186"/>
    </source>
</evidence>
<dbReference type="SUPFAM" id="SSF54849">
    <property type="entry name" value="GroEL-intermediate domain like"/>
    <property type="match status" value="1"/>
</dbReference>
<organism evidence="6 7">
    <name type="scientific">Apodemus speciosus</name>
    <name type="common">Large Japanese field mouse</name>
    <dbReference type="NCBI Taxonomy" id="105296"/>
    <lineage>
        <taxon>Eukaryota</taxon>
        <taxon>Metazoa</taxon>
        <taxon>Chordata</taxon>
        <taxon>Craniata</taxon>
        <taxon>Vertebrata</taxon>
        <taxon>Euteleostomi</taxon>
        <taxon>Mammalia</taxon>
        <taxon>Eutheria</taxon>
        <taxon>Euarchontoglires</taxon>
        <taxon>Glires</taxon>
        <taxon>Rodentia</taxon>
        <taxon>Myomorpha</taxon>
        <taxon>Muroidea</taxon>
        <taxon>Muridae</taxon>
        <taxon>Murinae</taxon>
        <taxon>Apodemus</taxon>
    </lineage>
</organism>
<dbReference type="PROSITE" id="PS00995">
    <property type="entry name" value="TCP1_3"/>
    <property type="match status" value="1"/>
</dbReference>
<protein>
    <submittedName>
        <fullName evidence="6">T-complex protein 1 subunit zeta-2</fullName>
    </submittedName>
</protein>
<dbReference type="Gene3D" id="3.30.260.10">
    <property type="entry name" value="TCP-1-like chaperonin intermediate domain"/>
    <property type="match status" value="1"/>
</dbReference>
<comment type="similarity">
    <text evidence="1 5">Belongs to the TCP-1 chaperonin family.</text>
</comment>
<keyword evidence="4 5" id="KW-0143">Chaperone</keyword>
<dbReference type="PROSITE" id="PS00751">
    <property type="entry name" value="TCP1_2"/>
    <property type="match status" value="1"/>
</dbReference>
<dbReference type="InterPro" id="IPR027413">
    <property type="entry name" value="GROEL-like_equatorial_sf"/>
</dbReference>
<accession>A0ABQ0FBE4</accession>
<dbReference type="Gene3D" id="1.10.560.10">
    <property type="entry name" value="GroEL-like equatorial domain"/>
    <property type="match status" value="2"/>
</dbReference>
<dbReference type="PANTHER" id="PTHR11353">
    <property type="entry name" value="CHAPERONIN"/>
    <property type="match status" value="1"/>
</dbReference>
<keyword evidence="3 5" id="KW-0067">ATP-binding</keyword>
<gene>
    <name evidence="6" type="ORF">APTSU1_001179900</name>
</gene>
<keyword evidence="7" id="KW-1185">Reference proteome</keyword>
<dbReference type="InterPro" id="IPR002423">
    <property type="entry name" value="Cpn60/GroEL/TCP-1"/>
</dbReference>
<keyword evidence="2 5" id="KW-0547">Nucleotide-binding</keyword>
<evidence type="ECO:0000256" key="2">
    <source>
        <dbReference type="ARBA" id="ARBA00022741"/>
    </source>
</evidence>
<evidence type="ECO:0000313" key="6">
    <source>
        <dbReference type="EMBL" id="GAB1296564.1"/>
    </source>
</evidence>
<evidence type="ECO:0000313" key="7">
    <source>
        <dbReference type="Proteomes" id="UP001623349"/>
    </source>
</evidence>
<dbReference type="EMBL" id="BAAFST010000011">
    <property type="protein sequence ID" value="GAB1296564.1"/>
    <property type="molecule type" value="Genomic_DNA"/>
</dbReference>